<evidence type="ECO:0000313" key="5">
    <source>
        <dbReference type="Proteomes" id="UP001151760"/>
    </source>
</evidence>
<feature type="compositionally biased region" description="Low complexity" evidence="2">
    <location>
        <begin position="459"/>
        <end position="471"/>
    </location>
</feature>
<keyword evidence="1" id="KW-0645">Protease</keyword>
<reference evidence="4" key="2">
    <citation type="submission" date="2022-01" db="EMBL/GenBank/DDBJ databases">
        <authorList>
            <person name="Yamashiro T."/>
            <person name="Shiraishi A."/>
            <person name="Satake H."/>
            <person name="Nakayama K."/>
        </authorList>
    </citation>
    <scope>NUCLEOTIDE SEQUENCE</scope>
</reference>
<name>A0ABQ5ERP6_9ASTR</name>
<dbReference type="PANTHER" id="PTHR42648">
    <property type="entry name" value="TRANSPOSASE, PUTATIVE-RELATED"/>
    <property type="match status" value="1"/>
</dbReference>
<dbReference type="InterPro" id="IPR001584">
    <property type="entry name" value="Integrase_cat-core"/>
</dbReference>
<dbReference type="InterPro" id="IPR039537">
    <property type="entry name" value="Retrotran_Ty1/copia-like"/>
</dbReference>
<feature type="domain" description="Integrase catalytic" evidence="3">
    <location>
        <begin position="697"/>
        <end position="872"/>
    </location>
</feature>
<comment type="caution">
    <text evidence="4">The sequence shown here is derived from an EMBL/GenBank/DDBJ whole genome shotgun (WGS) entry which is preliminary data.</text>
</comment>
<dbReference type="InterPro" id="IPR012337">
    <property type="entry name" value="RNaseH-like_sf"/>
</dbReference>
<sequence length="1002" mass="113746">MTTLAEHMIVAGADNHPPMLEMTLYTSWSSRMMLYIKGKEHGRMMLNSIENGPLVYGTIEKNGVTRDKTYAELTDAEKIQDDCDGESLYKYYLRFAQLINDMHIIGMTMQQVQVNNKFLNTLLPEWSKFVIDVKLSRNMHTTNYDQLYAYLSQHEAHATEVRLMRERFPDPLALIANNPHILSYQTNHQSQYNSTHLNNSHHQLLNNIILLNNIHSLMKHIIITNSLVVPSFLPGDDSIACLNKAMAFMPTAQESGQILDEEQLAFFADPRVTDGQATQTIITHDAAFQTNDLDAYDSDCDDISSAKAFLIANLSSKNVSDNNVIVNNVCVIAPIMFKLVLEHLSHRLKNNREAYEDYLQKTKEHTNTLREIVEQARKHNPSDPYLDYACKFTIRVKELFVYVFETCPISQVERKKLVAVTPMNKTIKVRSQEPKESTSTTQKQAAPQPKQTTNKPFLSSTGVIPSTSSSRSHSKNNTRINRITPAASSNKKNKTVEAHLRKSGKSKKMEWKPTGKVFTSVGHRWLPTRRTFTINGTKYPMTRITSNPIVPPKETSQTIIITPNLEVKVVQIILWYLDSGCFKHMTEQRSQLINFVEKFLGTVRFSNDHIAKIMGYGDYQIRNVTISLVYYVEGLEGADLLKGSRDTNMYTLSLADMMRSSPICLLSKASKTKGLPKLKYEKDHLCSACSLRKSKKHTHKPKSKDTIQEKIHLLHMDLCRPMRIESINGKKYILVIVDDYSRFTSVKFLRSKDETLEFVIKFLKMILVHLNTFVTNISTDNGTELVNLTLKSYYEDVGISHQTLVARTPQQDGIVERQNRTLVEVIIEIIHVDFDELTSMTSELSSSGPALHEMTPGTISVASPVLAVVAPAPDNLIGTPPSTSIDQDLPYPIAHLDNDPFFGVIIPEPNSEESSSRDVIPTNVHSVNQPPEHLIKWTKDHPLDNVIGNASRPVSTRRQLQIEAMFCYFDAFLTSVEPKNYKEALQESCWIEAMQEELNEFE</sequence>
<dbReference type="PANTHER" id="PTHR42648:SF21">
    <property type="entry name" value="CYSTEINE-RICH RLK (RECEPTOR-LIKE PROTEIN KINASE) 8"/>
    <property type="match status" value="1"/>
</dbReference>
<keyword evidence="5" id="KW-1185">Reference proteome</keyword>
<dbReference type="PROSITE" id="PS50994">
    <property type="entry name" value="INTEGRASE"/>
    <property type="match status" value="1"/>
</dbReference>
<feature type="compositionally biased region" description="Polar residues" evidence="2">
    <location>
        <begin position="437"/>
        <end position="458"/>
    </location>
</feature>
<evidence type="ECO:0000259" key="3">
    <source>
        <dbReference type="PROSITE" id="PS50994"/>
    </source>
</evidence>
<feature type="region of interest" description="Disordered" evidence="2">
    <location>
        <begin position="428"/>
        <end position="508"/>
    </location>
</feature>
<evidence type="ECO:0000313" key="4">
    <source>
        <dbReference type="EMBL" id="GJT53483.1"/>
    </source>
</evidence>
<accession>A0ABQ5ERP6</accession>
<dbReference type="Pfam" id="PF00665">
    <property type="entry name" value="rve"/>
    <property type="match status" value="1"/>
</dbReference>
<reference evidence="4" key="1">
    <citation type="journal article" date="2022" name="Int. J. Mol. Sci.">
        <title>Draft Genome of Tanacetum Coccineum: Genomic Comparison of Closely Related Tanacetum-Family Plants.</title>
        <authorList>
            <person name="Yamashiro T."/>
            <person name="Shiraishi A."/>
            <person name="Nakayama K."/>
            <person name="Satake H."/>
        </authorList>
    </citation>
    <scope>NUCLEOTIDE SEQUENCE</scope>
</reference>
<dbReference type="EMBL" id="BQNB010016591">
    <property type="protein sequence ID" value="GJT53483.1"/>
    <property type="molecule type" value="Genomic_DNA"/>
</dbReference>
<dbReference type="Pfam" id="PF22936">
    <property type="entry name" value="Pol_BBD"/>
    <property type="match status" value="1"/>
</dbReference>
<organism evidence="4 5">
    <name type="scientific">Tanacetum coccineum</name>
    <dbReference type="NCBI Taxonomy" id="301880"/>
    <lineage>
        <taxon>Eukaryota</taxon>
        <taxon>Viridiplantae</taxon>
        <taxon>Streptophyta</taxon>
        <taxon>Embryophyta</taxon>
        <taxon>Tracheophyta</taxon>
        <taxon>Spermatophyta</taxon>
        <taxon>Magnoliopsida</taxon>
        <taxon>eudicotyledons</taxon>
        <taxon>Gunneridae</taxon>
        <taxon>Pentapetalae</taxon>
        <taxon>asterids</taxon>
        <taxon>campanulids</taxon>
        <taxon>Asterales</taxon>
        <taxon>Asteraceae</taxon>
        <taxon>Asteroideae</taxon>
        <taxon>Anthemideae</taxon>
        <taxon>Anthemidinae</taxon>
        <taxon>Tanacetum</taxon>
    </lineage>
</organism>
<gene>
    <name evidence="4" type="ORF">Tco_0988537</name>
</gene>
<evidence type="ECO:0000256" key="1">
    <source>
        <dbReference type="ARBA" id="ARBA00022670"/>
    </source>
</evidence>
<dbReference type="SUPFAM" id="SSF53098">
    <property type="entry name" value="Ribonuclease H-like"/>
    <property type="match status" value="1"/>
</dbReference>
<dbReference type="Gene3D" id="3.30.420.10">
    <property type="entry name" value="Ribonuclease H-like superfamily/Ribonuclease H"/>
    <property type="match status" value="1"/>
</dbReference>
<dbReference type="InterPro" id="IPR036397">
    <property type="entry name" value="RNaseH_sf"/>
</dbReference>
<dbReference type="Proteomes" id="UP001151760">
    <property type="component" value="Unassembled WGS sequence"/>
</dbReference>
<feature type="compositionally biased region" description="Polar residues" evidence="2">
    <location>
        <begin position="475"/>
        <end position="490"/>
    </location>
</feature>
<dbReference type="InterPro" id="IPR054722">
    <property type="entry name" value="PolX-like_BBD"/>
</dbReference>
<evidence type="ECO:0000256" key="2">
    <source>
        <dbReference type="SAM" id="MobiDB-lite"/>
    </source>
</evidence>
<keyword evidence="1" id="KW-0378">Hydrolase</keyword>
<protein>
    <submittedName>
        <fullName evidence="4">Retrovirus-related pol polyprotein from transposon TNT 1-94</fullName>
    </submittedName>
</protein>
<proteinExistence type="predicted"/>